<gene>
    <name evidence="2" type="ORF">CDD80_2522</name>
</gene>
<comment type="caution">
    <text evidence="2">The sequence shown here is derived from an EMBL/GenBank/DDBJ whole genome shotgun (WGS) entry which is preliminary data.</text>
</comment>
<organism evidence="2 3">
    <name type="scientific">Ophiocordyceps camponoti-rufipedis</name>
    <dbReference type="NCBI Taxonomy" id="2004952"/>
    <lineage>
        <taxon>Eukaryota</taxon>
        <taxon>Fungi</taxon>
        <taxon>Dikarya</taxon>
        <taxon>Ascomycota</taxon>
        <taxon>Pezizomycotina</taxon>
        <taxon>Sordariomycetes</taxon>
        <taxon>Hypocreomycetidae</taxon>
        <taxon>Hypocreales</taxon>
        <taxon>Ophiocordycipitaceae</taxon>
        <taxon>Ophiocordyceps</taxon>
    </lineage>
</organism>
<evidence type="ECO:0000256" key="1">
    <source>
        <dbReference type="SAM" id="MobiDB-lite"/>
    </source>
</evidence>
<dbReference type="AlphaFoldDB" id="A0A2C5Z5W1"/>
<evidence type="ECO:0000313" key="2">
    <source>
        <dbReference type="EMBL" id="PHH75243.1"/>
    </source>
</evidence>
<name>A0A2C5Z5W1_9HYPO</name>
<evidence type="ECO:0000313" key="3">
    <source>
        <dbReference type="Proteomes" id="UP000226431"/>
    </source>
</evidence>
<protein>
    <submittedName>
        <fullName evidence="2">Uncharacterized protein</fullName>
    </submittedName>
</protein>
<keyword evidence="3" id="KW-1185">Reference proteome</keyword>
<dbReference type="Proteomes" id="UP000226431">
    <property type="component" value="Unassembled WGS sequence"/>
</dbReference>
<dbReference type="SUPFAM" id="SSF52047">
    <property type="entry name" value="RNI-like"/>
    <property type="match status" value="1"/>
</dbReference>
<dbReference type="Gene3D" id="3.80.10.10">
    <property type="entry name" value="Ribonuclease Inhibitor"/>
    <property type="match status" value="1"/>
</dbReference>
<dbReference type="STRING" id="2004952.A0A2C5Z5W1"/>
<reference evidence="2 3" key="1">
    <citation type="submission" date="2017-06" db="EMBL/GenBank/DDBJ databases">
        <title>Ant-infecting Ophiocordyceps genomes reveal a high diversity of potential behavioral manipulation genes and a possible major role for enterotoxins.</title>
        <authorList>
            <person name="De Bekker C."/>
            <person name="Evans H.C."/>
            <person name="Brachmann A."/>
            <person name="Hughes D.P."/>
        </authorList>
    </citation>
    <scope>NUCLEOTIDE SEQUENCE [LARGE SCALE GENOMIC DNA]</scope>
    <source>
        <strain evidence="2 3">Map16</strain>
    </source>
</reference>
<dbReference type="InterPro" id="IPR032675">
    <property type="entry name" value="LRR_dom_sf"/>
</dbReference>
<proteinExistence type="predicted"/>
<sequence>MKKVLAQGQVDSQREVSLTMPPTRTRKKNSSTSKAKHPFSKPSEPKAKAAPKGVKKAYFSTSACWDEGWQEKLGTRTKSISFGRLFDLTDQHVEQLTTLRPAVCSQLTHFLYNFGQTDLEPPTGNELNDAAATQLALMCPKLRVLRLKKADAARLTDAALISFFSNCPDLIEVDVSGPRTDCIVTEDSFDALLTHPDWAPQLKKFRIPAVPGHSRSHSWMRAMQALSRRRGRLVIALARWAEKKAYPEFSLAEICELVVAQWDDEYKNGTLQPSRSS</sequence>
<accession>A0A2C5Z5W1</accession>
<feature type="region of interest" description="Disordered" evidence="1">
    <location>
        <begin position="1"/>
        <end position="52"/>
    </location>
</feature>
<dbReference type="EMBL" id="NJES01000227">
    <property type="protein sequence ID" value="PHH75243.1"/>
    <property type="molecule type" value="Genomic_DNA"/>
</dbReference>
<feature type="compositionally biased region" description="Basic residues" evidence="1">
    <location>
        <begin position="24"/>
        <end position="39"/>
    </location>
</feature>
<dbReference type="OrthoDB" id="550575at2759"/>